<accession>A0ACB9KDX8</accession>
<reference evidence="1 2" key="1">
    <citation type="journal article" date="2022" name="DNA Res.">
        <title>Chromosomal-level genome assembly of the orchid tree Bauhinia variegata (Leguminosae; Cercidoideae) supports the allotetraploid origin hypothesis of Bauhinia.</title>
        <authorList>
            <person name="Zhong Y."/>
            <person name="Chen Y."/>
            <person name="Zheng D."/>
            <person name="Pang J."/>
            <person name="Liu Y."/>
            <person name="Luo S."/>
            <person name="Meng S."/>
            <person name="Qian L."/>
            <person name="Wei D."/>
            <person name="Dai S."/>
            <person name="Zhou R."/>
        </authorList>
    </citation>
    <scope>NUCLEOTIDE SEQUENCE [LARGE SCALE GENOMIC DNA]</scope>
    <source>
        <strain evidence="1">BV-YZ2020</strain>
    </source>
</reference>
<sequence length="1138" mass="129057">MGALCPPHSSPGLDYLELQEIGAKDSLDFDEWTSLLSKVENIYHDDLEKICLVYDSFLSKFPLCYGYWRKYAAHMSRLCTIDKVVEVFERAVQAATYSVGLWVEYCSFAVSAFEDPSDICRWISSVIGLGKLILVNHFIILFERAISLLGKDYLCHTLWDKYIQFEFSQQQWTSLAHIYIQTLKFPTKKLHQYYDSFKKLVAFMEDDMASQGSSIKELQSEPLLEDDITICFKDDKINCIITDMLHSPVGLNRSTAFQKYRIVGERLYHDACQLDSEIRSFEANIQRSYFHVRPLDPSQLENWHQYLDFVEQQGDFDWAVKLYERCLIVCANYPEYWMRYVAFMETKGAREIANYSLDRATEIFLKRVPAMHLFTARYKEQIGDVLAARAAYIQSGTETDSGFVENVISKANMEKRLGNTEAAFIIFKKAMDMAMANQKLQTLPILYVHFSRLKYTSTNSVDAARDILIEGIRNFPQSKLLLEELIKFSMAHGGPMHIAVVDPIIAHATSRKPDDGSKSLSAKDAEDISNLHLELVDLCGTIHDVRKAWNRHIKLFPGSVRTDFCQQPAECGELLNLIKDSREETTVAVPLQPTGDSSSDINVAQDKKLSPSSSGAPLLENHTAKTDDAMGNELEFVEANGCAQEKGAESPRKVAEEPGINDPEQNVSSSDLVAMKESSPEVSEHLRKNLSEPDVSLEIVVNQIAKGDELLQTSREHSKENDAYVQGKSELESEEVKPLPLESLSLKPHESADPDSAPVTSRECEVISEAIKSNGGTIGVGRNANQDNSASTQDSESTHIQIETNSPTSSASHQDYITRKPLSQPHSSRDSGGNWHAGRFRKGPGFGYRGHGHRRQHQRRRRSPQQHYPTEVSSKISTAPGYPSQPVLQIQQSSQGPNQYQVRANHTDLAANSWPMQNVQPQSSTSQSQPPATHTASHVSQHIMEGHGQYGHMQNGQADNQYNQMLQYYYYQQQQFLQQQQLQPQQQQQLILQQQYQQQLQLQQNYFQLQQQSFQQQPQQLQHQGQPEHLQLQQQQQLQMQQQVLMQQQQYLQQQQPPQQEHHPLYSQQLQQEQKQSTTAPHNQSLSSSYYQQAIVDQGQGNSTSRVQGTELLQHSGEAGLVSSSVPPHPQEKSPELE</sequence>
<comment type="caution">
    <text evidence="1">The sequence shown here is derived from an EMBL/GenBank/DDBJ whole genome shotgun (WGS) entry which is preliminary data.</text>
</comment>
<gene>
    <name evidence="1" type="ORF">L6164_035424</name>
</gene>
<name>A0ACB9KDX8_BAUVA</name>
<proteinExistence type="predicted"/>
<evidence type="ECO:0000313" key="2">
    <source>
        <dbReference type="Proteomes" id="UP000828941"/>
    </source>
</evidence>
<organism evidence="1 2">
    <name type="scientific">Bauhinia variegata</name>
    <name type="common">Purple orchid tree</name>
    <name type="synonym">Phanera variegata</name>
    <dbReference type="NCBI Taxonomy" id="167791"/>
    <lineage>
        <taxon>Eukaryota</taxon>
        <taxon>Viridiplantae</taxon>
        <taxon>Streptophyta</taxon>
        <taxon>Embryophyta</taxon>
        <taxon>Tracheophyta</taxon>
        <taxon>Spermatophyta</taxon>
        <taxon>Magnoliopsida</taxon>
        <taxon>eudicotyledons</taxon>
        <taxon>Gunneridae</taxon>
        <taxon>Pentapetalae</taxon>
        <taxon>rosids</taxon>
        <taxon>fabids</taxon>
        <taxon>Fabales</taxon>
        <taxon>Fabaceae</taxon>
        <taxon>Cercidoideae</taxon>
        <taxon>Cercideae</taxon>
        <taxon>Bauhiniinae</taxon>
        <taxon>Bauhinia</taxon>
    </lineage>
</organism>
<dbReference type="EMBL" id="CM039439">
    <property type="protein sequence ID" value="KAI4295370.1"/>
    <property type="molecule type" value="Genomic_DNA"/>
</dbReference>
<protein>
    <submittedName>
        <fullName evidence="1">Uncharacterized protein</fullName>
    </submittedName>
</protein>
<dbReference type="Proteomes" id="UP000828941">
    <property type="component" value="Chromosome 14"/>
</dbReference>
<evidence type="ECO:0000313" key="1">
    <source>
        <dbReference type="EMBL" id="KAI4295370.1"/>
    </source>
</evidence>
<keyword evidence="2" id="KW-1185">Reference proteome</keyword>